<dbReference type="EMBL" id="BOPZ01000027">
    <property type="protein sequence ID" value="GIM30121.1"/>
    <property type="molecule type" value="Genomic_DNA"/>
</dbReference>
<organism evidence="1 2">
    <name type="scientific">Clostridium polyendosporum</name>
    <dbReference type="NCBI Taxonomy" id="69208"/>
    <lineage>
        <taxon>Bacteria</taxon>
        <taxon>Bacillati</taxon>
        <taxon>Bacillota</taxon>
        <taxon>Clostridia</taxon>
        <taxon>Eubacteriales</taxon>
        <taxon>Clostridiaceae</taxon>
        <taxon>Clostridium</taxon>
    </lineage>
</organism>
<reference evidence="1" key="1">
    <citation type="submission" date="2021-03" db="EMBL/GenBank/DDBJ databases">
        <title>Taxonomic study of Clostridium polyendosporum from meadow-gley soil under rice.</title>
        <authorList>
            <person name="Kobayashi H."/>
            <person name="Tanizawa Y."/>
            <person name="Yagura M."/>
        </authorList>
    </citation>
    <scope>NUCLEOTIDE SEQUENCE</scope>
    <source>
        <strain evidence="1">JCM 30710</strain>
    </source>
</reference>
<sequence>MARSIRDSLSGFGSELLERIRENKNARLDEAAFQERVIGIEKAIAALCEAEVEEKKIIYLMQKYWDLRLSEVKELLRLERYTEEK</sequence>
<evidence type="ECO:0000313" key="2">
    <source>
        <dbReference type="Proteomes" id="UP000679179"/>
    </source>
</evidence>
<dbReference type="RefSeq" id="WP_212904797.1">
    <property type="nucleotide sequence ID" value="NZ_BOPZ01000027.1"/>
</dbReference>
<dbReference type="Proteomes" id="UP000679179">
    <property type="component" value="Unassembled WGS sequence"/>
</dbReference>
<name>A0A919VHV5_9CLOT</name>
<accession>A0A919VHV5</accession>
<evidence type="ECO:0000313" key="1">
    <source>
        <dbReference type="EMBL" id="GIM30121.1"/>
    </source>
</evidence>
<protein>
    <submittedName>
        <fullName evidence="1">Uncharacterized protein</fullName>
    </submittedName>
</protein>
<gene>
    <name evidence="1" type="ORF">CPJCM30710_27870</name>
</gene>
<keyword evidence="2" id="KW-1185">Reference proteome</keyword>
<dbReference type="AlphaFoldDB" id="A0A919VHV5"/>
<proteinExistence type="predicted"/>
<comment type="caution">
    <text evidence="1">The sequence shown here is derived from an EMBL/GenBank/DDBJ whole genome shotgun (WGS) entry which is preliminary data.</text>
</comment>